<dbReference type="SMART" id="SM00388">
    <property type="entry name" value="HisKA"/>
    <property type="match status" value="1"/>
</dbReference>
<evidence type="ECO:0000313" key="8">
    <source>
        <dbReference type="EMBL" id="GAF04708.1"/>
    </source>
</evidence>
<keyword evidence="4" id="KW-0808">Transferase</keyword>
<dbReference type="InterPro" id="IPR003594">
    <property type="entry name" value="HATPase_dom"/>
</dbReference>
<dbReference type="SUPFAM" id="SSF55874">
    <property type="entry name" value="ATPase domain of HSP90 chaperone/DNA topoisomerase II/histidine kinase"/>
    <property type="match status" value="1"/>
</dbReference>
<evidence type="ECO:0000256" key="2">
    <source>
        <dbReference type="ARBA" id="ARBA00012438"/>
    </source>
</evidence>
<dbReference type="AlphaFoldDB" id="W7YAU1"/>
<evidence type="ECO:0000256" key="4">
    <source>
        <dbReference type="ARBA" id="ARBA00022679"/>
    </source>
</evidence>
<dbReference type="EC" id="2.7.13.3" evidence="2"/>
<dbReference type="SMART" id="SM00387">
    <property type="entry name" value="HATPase_c"/>
    <property type="match status" value="1"/>
</dbReference>
<dbReference type="Pfam" id="PF08448">
    <property type="entry name" value="PAS_4"/>
    <property type="match status" value="1"/>
</dbReference>
<dbReference type="PRINTS" id="PR00344">
    <property type="entry name" value="BCTRLSENSOR"/>
</dbReference>
<dbReference type="InterPro" id="IPR036890">
    <property type="entry name" value="HATPase_C_sf"/>
</dbReference>
<dbReference type="EMBL" id="BAMD01000054">
    <property type="protein sequence ID" value="GAF04708.1"/>
    <property type="molecule type" value="Genomic_DNA"/>
</dbReference>
<dbReference type="PANTHER" id="PTHR43711:SF1">
    <property type="entry name" value="HISTIDINE KINASE 1"/>
    <property type="match status" value="1"/>
</dbReference>
<sequence>MVYYNNSRTQRSEKKLKAIFKSLDSLIFEFNRNGIYKDVATTKLSLLLKPAKVLIGKSVKEVFEEKIAQQIIDAIQHCITTQELVVMEYPILLNNSTLWFQGRISYKSNDSVIFNAIDITENKRNIEKLEKSEVDLKKLNGMKDKFFAVLSHDLRNSLGSFMEVVEILISNYNLFSEEDKKKKLEVIYNASKEVNGLLENILEWQIFQSRSSEIELKINNVHKICEEVINQFKLVTNKKQIEIINTIPENTVACYHPKLCSAILRNILSNAIKFSHSQGTIKLYCYPTTKDNKEYLTICIEDDGIGMHKEKIDQFYASKFISSSLGTLSEKGTGLGIFLCKEFVEMQGGQLFIDSEVNKGSKFSFTLKA</sequence>
<dbReference type="GO" id="GO:0000155">
    <property type="term" value="F:phosphorelay sensor kinase activity"/>
    <property type="evidence" value="ECO:0007669"/>
    <property type="project" value="InterPro"/>
</dbReference>
<dbReference type="SUPFAM" id="SSF55785">
    <property type="entry name" value="PYP-like sensor domain (PAS domain)"/>
    <property type="match status" value="1"/>
</dbReference>
<keyword evidence="6" id="KW-0902">Two-component regulatory system</keyword>
<dbReference type="InterPro" id="IPR035965">
    <property type="entry name" value="PAS-like_dom_sf"/>
</dbReference>
<comment type="catalytic activity">
    <reaction evidence="1">
        <text>ATP + protein L-histidine = ADP + protein N-phospho-L-histidine.</text>
        <dbReference type="EC" id="2.7.13.3"/>
    </reaction>
</comment>
<dbReference type="InterPro" id="IPR005467">
    <property type="entry name" value="His_kinase_dom"/>
</dbReference>
<evidence type="ECO:0000256" key="3">
    <source>
        <dbReference type="ARBA" id="ARBA00022553"/>
    </source>
</evidence>
<evidence type="ECO:0000259" key="7">
    <source>
        <dbReference type="PROSITE" id="PS50109"/>
    </source>
</evidence>
<dbReference type="PROSITE" id="PS50109">
    <property type="entry name" value="HIS_KIN"/>
    <property type="match status" value="1"/>
</dbReference>
<evidence type="ECO:0000256" key="5">
    <source>
        <dbReference type="ARBA" id="ARBA00022777"/>
    </source>
</evidence>
<dbReference type="Gene3D" id="3.30.450.20">
    <property type="entry name" value="PAS domain"/>
    <property type="match status" value="1"/>
</dbReference>
<reference evidence="8 9" key="1">
    <citation type="journal article" date="2014" name="Genome Announc.">
        <title>Draft Genome Sequence of Cytophaga fermentans JCM 21142T, a Facultative Anaerobe Isolated from Marine Mud.</title>
        <authorList>
            <person name="Starns D."/>
            <person name="Oshima K."/>
            <person name="Suda W."/>
            <person name="Iino T."/>
            <person name="Yuki M."/>
            <person name="Inoue J."/>
            <person name="Kitamura K."/>
            <person name="Iida T."/>
            <person name="Darby A."/>
            <person name="Hattori M."/>
            <person name="Ohkuma M."/>
        </authorList>
    </citation>
    <scope>NUCLEOTIDE SEQUENCE [LARGE SCALE GENOMIC DNA]</scope>
    <source>
        <strain evidence="8 9">JCM 21142</strain>
    </source>
</reference>
<dbReference type="CDD" id="cd00082">
    <property type="entry name" value="HisKA"/>
    <property type="match status" value="1"/>
</dbReference>
<dbReference type="InterPro" id="IPR036097">
    <property type="entry name" value="HisK_dim/P_sf"/>
</dbReference>
<name>W7YAU1_9BACT</name>
<gene>
    <name evidence="8" type="ORF">JCM21142_93425</name>
</gene>
<dbReference type="Pfam" id="PF00512">
    <property type="entry name" value="HisKA"/>
    <property type="match status" value="1"/>
</dbReference>
<keyword evidence="9" id="KW-1185">Reference proteome</keyword>
<keyword evidence="5" id="KW-0418">Kinase</keyword>
<evidence type="ECO:0000256" key="6">
    <source>
        <dbReference type="ARBA" id="ARBA00023012"/>
    </source>
</evidence>
<dbReference type="InterPro" id="IPR003661">
    <property type="entry name" value="HisK_dim/P_dom"/>
</dbReference>
<dbReference type="eggNOG" id="COG2205">
    <property type="taxonomic scope" value="Bacteria"/>
</dbReference>
<dbReference type="Gene3D" id="3.30.565.10">
    <property type="entry name" value="Histidine kinase-like ATPase, C-terminal domain"/>
    <property type="match status" value="1"/>
</dbReference>
<evidence type="ECO:0000313" key="9">
    <source>
        <dbReference type="Proteomes" id="UP000019402"/>
    </source>
</evidence>
<dbReference type="Proteomes" id="UP000019402">
    <property type="component" value="Unassembled WGS sequence"/>
</dbReference>
<dbReference type="PANTHER" id="PTHR43711">
    <property type="entry name" value="TWO-COMPONENT HISTIDINE KINASE"/>
    <property type="match status" value="1"/>
</dbReference>
<dbReference type="Pfam" id="PF02518">
    <property type="entry name" value="HATPase_c"/>
    <property type="match status" value="1"/>
</dbReference>
<accession>W7YAU1</accession>
<dbReference type="InterPro" id="IPR050736">
    <property type="entry name" value="Sensor_HK_Regulatory"/>
</dbReference>
<keyword evidence="3" id="KW-0597">Phosphoprotein</keyword>
<evidence type="ECO:0000256" key="1">
    <source>
        <dbReference type="ARBA" id="ARBA00000085"/>
    </source>
</evidence>
<dbReference type="InterPro" id="IPR004358">
    <property type="entry name" value="Sig_transdc_His_kin-like_C"/>
</dbReference>
<dbReference type="SUPFAM" id="SSF47384">
    <property type="entry name" value="Homodimeric domain of signal transducing histidine kinase"/>
    <property type="match status" value="1"/>
</dbReference>
<dbReference type="Gene3D" id="1.10.287.130">
    <property type="match status" value="1"/>
</dbReference>
<organism evidence="8 9">
    <name type="scientific">Saccharicrinis fermentans DSM 9555 = JCM 21142</name>
    <dbReference type="NCBI Taxonomy" id="869213"/>
    <lineage>
        <taxon>Bacteria</taxon>
        <taxon>Pseudomonadati</taxon>
        <taxon>Bacteroidota</taxon>
        <taxon>Bacteroidia</taxon>
        <taxon>Marinilabiliales</taxon>
        <taxon>Marinilabiliaceae</taxon>
        <taxon>Saccharicrinis</taxon>
    </lineage>
</organism>
<comment type="caution">
    <text evidence="8">The sequence shown here is derived from an EMBL/GenBank/DDBJ whole genome shotgun (WGS) entry which is preliminary data.</text>
</comment>
<dbReference type="STRING" id="869213.GCA_000517085_02442"/>
<feature type="domain" description="Histidine kinase" evidence="7">
    <location>
        <begin position="149"/>
        <end position="369"/>
    </location>
</feature>
<proteinExistence type="predicted"/>
<protein>
    <recommendedName>
        <fullName evidence="2">histidine kinase</fullName>
        <ecNumber evidence="2">2.7.13.3</ecNumber>
    </recommendedName>
</protein>
<dbReference type="InterPro" id="IPR013656">
    <property type="entry name" value="PAS_4"/>
</dbReference>